<accession>A0A077QL92</accession>
<dbReference type="AlphaFoldDB" id="A0A077QL92"/>
<comment type="caution">
    <text evidence="1">The sequence shown here is derived from an EMBL/GenBank/DDBJ whole genome shotgun (WGS) entry which is preliminary data.</text>
</comment>
<sequence length="31" mass="3497">MDIMSADEVFEQNGWVKGTENLFTDKSVGTF</sequence>
<reference evidence="1" key="1">
    <citation type="submission" date="2013-07" db="EMBL/GenBank/DDBJ databases">
        <title>Sub-species coevolution in mutualistic symbiosis.</title>
        <authorList>
            <person name="Murfin K."/>
            <person name="Klassen J."/>
            <person name="Lee M."/>
            <person name="Forst S."/>
            <person name="Stock P."/>
            <person name="Goodrich-Blair H."/>
        </authorList>
    </citation>
    <scope>NUCLEOTIDE SEQUENCE [LARGE SCALE GENOMIC DNA]</scope>
    <source>
        <strain evidence="1">Intermedium</strain>
    </source>
</reference>
<gene>
    <name evidence="1" type="ORF">XBI1_2920025</name>
</gene>
<protein>
    <submittedName>
        <fullName evidence="1">Uncharacterized protein</fullName>
    </submittedName>
</protein>
<organism evidence="1 2">
    <name type="scientific">Xenorhabdus bovienii str. Intermedium</name>
    <dbReference type="NCBI Taxonomy" id="1379677"/>
    <lineage>
        <taxon>Bacteria</taxon>
        <taxon>Pseudomonadati</taxon>
        <taxon>Pseudomonadota</taxon>
        <taxon>Gammaproteobacteria</taxon>
        <taxon>Enterobacterales</taxon>
        <taxon>Morganellaceae</taxon>
        <taxon>Xenorhabdus</taxon>
    </lineage>
</organism>
<evidence type="ECO:0000313" key="1">
    <source>
        <dbReference type="EMBL" id="CDH34075.1"/>
    </source>
</evidence>
<dbReference type="EMBL" id="CBTB010000215">
    <property type="protein sequence ID" value="CDH34075.1"/>
    <property type="molecule type" value="Genomic_DNA"/>
</dbReference>
<proteinExistence type="predicted"/>
<dbReference type="Proteomes" id="UP000028480">
    <property type="component" value="Unassembled WGS sequence"/>
</dbReference>
<name>A0A077QL92_XENBV</name>
<evidence type="ECO:0000313" key="2">
    <source>
        <dbReference type="Proteomes" id="UP000028480"/>
    </source>
</evidence>
<dbReference type="HOGENOM" id="CLU_3399153_0_0_6"/>